<dbReference type="EMBL" id="AJWN02000021">
    <property type="protein sequence ID" value="OEE63510.1"/>
    <property type="molecule type" value="Genomic_DNA"/>
</dbReference>
<dbReference type="RefSeq" id="WP_016959456.1">
    <property type="nucleotide sequence ID" value="NZ_AJWN02000021.1"/>
</dbReference>
<evidence type="ECO:0000313" key="4">
    <source>
        <dbReference type="Proteomes" id="UP000095039"/>
    </source>
</evidence>
<dbReference type="AlphaFoldDB" id="A0A1E5CDC1"/>
<organism evidence="3 4">
    <name type="scientific">Enterovibrio norvegicus FF-454</name>
    <dbReference type="NCBI Taxonomy" id="1185651"/>
    <lineage>
        <taxon>Bacteria</taxon>
        <taxon>Pseudomonadati</taxon>
        <taxon>Pseudomonadota</taxon>
        <taxon>Gammaproteobacteria</taxon>
        <taxon>Vibrionales</taxon>
        <taxon>Vibrionaceae</taxon>
        <taxon>Enterovibrio</taxon>
    </lineage>
</organism>
<keyword evidence="4" id="KW-1185">Reference proteome</keyword>
<sequence length="185" mass="20153">MRRTWLLLLIGALSNVAYASEYYRWVDENGTVHFSDARPEISIEMTFDVDILTQPNSGNVAAPSSPATPPIPPIPEAPALATRVTLLSPTNDATIRNNQGMINIELSTDLPLGKNQKVRALVDGKSQPSQQSLQLALDNLDRGSHTIKVQLLQDGKVIATTSSVTVFLHRAIQRKAPPKGKPTPR</sequence>
<feature type="domain" description="DUF4124" evidence="2">
    <location>
        <begin position="12"/>
        <end position="78"/>
    </location>
</feature>
<dbReference type="Pfam" id="PF13511">
    <property type="entry name" value="DUF4124"/>
    <property type="match status" value="1"/>
</dbReference>
<name>A0A1E5CDC1_9GAMM</name>
<evidence type="ECO:0000256" key="1">
    <source>
        <dbReference type="SAM" id="SignalP"/>
    </source>
</evidence>
<evidence type="ECO:0000313" key="3">
    <source>
        <dbReference type="EMBL" id="OEE63510.1"/>
    </source>
</evidence>
<reference evidence="3 4" key="1">
    <citation type="journal article" date="2012" name="Science">
        <title>Ecological populations of bacteria act as socially cohesive units of antibiotic production and resistance.</title>
        <authorList>
            <person name="Cordero O.X."/>
            <person name="Wildschutte H."/>
            <person name="Kirkup B."/>
            <person name="Proehl S."/>
            <person name="Ngo L."/>
            <person name="Hussain F."/>
            <person name="Le Roux F."/>
            <person name="Mincer T."/>
            <person name="Polz M.F."/>
        </authorList>
    </citation>
    <scope>NUCLEOTIDE SEQUENCE [LARGE SCALE GENOMIC DNA]</scope>
    <source>
        <strain evidence="3 4">FF-454</strain>
    </source>
</reference>
<dbReference type="InterPro" id="IPR013783">
    <property type="entry name" value="Ig-like_fold"/>
</dbReference>
<dbReference type="InterPro" id="IPR025392">
    <property type="entry name" value="DUF4124"/>
</dbReference>
<proteinExistence type="predicted"/>
<dbReference type="Proteomes" id="UP000095039">
    <property type="component" value="Unassembled WGS sequence"/>
</dbReference>
<gene>
    <name evidence="3" type="ORF">A1OK_06555</name>
</gene>
<evidence type="ECO:0000259" key="2">
    <source>
        <dbReference type="Pfam" id="PF13511"/>
    </source>
</evidence>
<feature type="signal peptide" evidence="1">
    <location>
        <begin position="1"/>
        <end position="19"/>
    </location>
</feature>
<dbReference type="Gene3D" id="2.60.40.10">
    <property type="entry name" value="Immunoglobulins"/>
    <property type="match status" value="1"/>
</dbReference>
<accession>A0A1E5CDC1</accession>
<comment type="caution">
    <text evidence="3">The sequence shown here is derived from an EMBL/GenBank/DDBJ whole genome shotgun (WGS) entry which is preliminary data.</text>
</comment>
<feature type="chain" id="PRO_5009172694" description="DUF4124 domain-containing protein" evidence="1">
    <location>
        <begin position="20"/>
        <end position="185"/>
    </location>
</feature>
<keyword evidence="1" id="KW-0732">Signal</keyword>
<protein>
    <recommendedName>
        <fullName evidence="2">DUF4124 domain-containing protein</fullName>
    </recommendedName>
</protein>